<dbReference type="InterPro" id="IPR011608">
    <property type="entry name" value="PRD"/>
</dbReference>
<dbReference type="OrthoDB" id="2184498at2"/>
<gene>
    <name evidence="2" type="ORF">EJN90_09125</name>
</gene>
<protein>
    <submittedName>
        <fullName evidence="2">PRD domain-containing protein</fullName>
    </submittedName>
</protein>
<reference evidence="3" key="1">
    <citation type="submission" date="2018-12" db="EMBL/GenBank/DDBJ databases">
        <title>Complete genome sequencing of Jeotgalibaca sp. H21T32.</title>
        <authorList>
            <person name="Bae J.-W."/>
            <person name="Lee S.-Y."/>
        </authorList>
    </citation>
    <scope>NUCLEOTIDE SEQUENCE [LARGE SCALE GENOMIC DNA]</scope>
    <source>
        <strain evidence="3">H21T32</strain>
    </source>
</reference>
<proteinExistence type="predicted"/>
<dbReference type="Proteomes" id="UP000273326">
    <property type="component" value="Chromosome"/>
</dbReference>
<dbReference type="AlphaFoldDB" id="A0A3S9HC99"/>
<dbReference type="InterPro" id="IPR036634">
    <property type="entry name" value="PRD_sf"/>
</dbReference>
<name>A0A3S9HC99_9LACT</name>
<evidence type="ECO:0000259" key="1">
    <source>
        <dbReference type="PROSITE" id="PS51372"/>
    </source>
</evidence>
<dbReference type="SUPFAM" id="SSF63520">
    <property type="entry name" value="PTS-regulatory domain, PRD"/>
    <property type="match status" value="1"/>
</dbReference>
<dbReference type="Gene3D" id="1.10.1790.10">
    <property type="entry name" value="PRD domain"/>
    <property type="match status" value="1"/>
</dbReference>
<dbReference type="PROSITE" id="PS51372">
    <property type="entry name" value="PRD_2"/>
    <property type="match status" value="1"/>
</dbReference>
<accession>A0A3S9HC99</accession>
<feature type="domain" description="PRD" evidence="1">
    <location>
        <begin position="14"/>
        <end position="118"/>
    </location>
</feature>
<dbReference type="KEGG" id="jeh:EJN90_09125"/>
<dbReference type="Pfam" id="PF00874">
    <property type="entry name" value="PRD"/>
    <property type="match status" value="1"/>
</dbReference>
<evidence type="ECO:0000313" key="2">
    <source>
        <dbReference type="EMBL" id="AZP04783.1"/>
    </source>
</evidence>
<dbReference type="RefSeq" id="WP_126110521.1">
    <property type="nucleotide sequence ID" value="NZ_CP034465.1"/>
</dbReference>
<dbReference type="GO" id="GO:0006355">
    <property type="term" value="P:regulation of DNA-templated transcription"/>
    <property type="evidence" value="ECO:0007669"/>
    <property type="project" value="InterPro"/>
</dbReference>
<organism evidence="2 3">
    <name type="scientific">Jeotgalibaca ciconiae</name>
    <dbReference type="NCBI Taxonomy" id="2496265"/>
    <lineage>
        <taxon>Bacteria</taxon>
        <taxon>Bacillati</taxon>
        <taxon>Bacillota</taxon>
        <taxon>Bacilli</taxon>
        <taxon>Lactobacillales</taxon>
        <taxon>Carnobacteriaceae</taxon>
        <taxon>Jeotgalibaca</taxon>
    </lineage>
</organism>
<sequence length="118" mass="13971">MIQQKLVILKENNVIDEQTYLFMQETLTLLKDKEIIKEESESDTFITHLAMATSRQIKEEEPIDFVDDTIKNEIEKAAEFQQAVELWEQITDLSPITFPENEKDYFYLHLVTMLQNNN</sequence>
<evidence type="ECO:0000313" key="3">
    <source>
        <dbReference type="Proteomes" id="UP000273326"/>
    </source>
</evidence>
<keyword evidence="3" id="KW-1185">Reference proteome</keyword>
<dbReference type="EMBL" id="CP034465">
    <property type="protein sequence ID" value="AZP04783.1"/>
    <property type="molecule type" value="Genomic_DNA"/>
</dbReference>